<dbReference type="RefSeq" id="WP_143028478.1">
    <property type="nucleotide sequence ID" value="NZ_CP047198.1"/>
</dbReference>
<gene>
    <name evidence="2" type="ORF">I6L55_10805</name>
</gene>
<proteinExistence type="predicted"/>
<evidence type="ECO:0000313" key="2">
    <source>
        <dbReference type="EMBL" id="QXB18345.1"/>
    </source>
</evidence>
<name>A0ABX8KWN7_9CORY</name>
<feature type="region of interest" description="Disordered" evidence="1">
    <location>
        <begin position="107"/>
        <end position="127"/>
    </location>
</feature>
<feature type="region of interest" description="Disordered" evidence="1">
    <location>
        <begin position="1"/>
        <end position="25"/>
    </location>
</feature>
<protein>
    <submittedName>
        <fullName evidence="2">Uncharacterized protein</fullName>
    </submittedName>
</protein>
<dbReference type="Proteomes" id="UP000683520">
    <property type="component" value="Chromosome"/>
</dbReference>
<dbReference type="GeneID" id="92750675"/>
<sequence>MFQQKQAVKSPIPNQKQTNQHHKQMLDWQNKIQKLPEAKKLPTNPHPDGAKTRVGNMHHALTKMKHTTQMIRQSMVHPTTTGTHQTRHAHHGTQHQAHNNKKCIGTLSSSQTTPAHPTTTTFKVTAV</sequence>
<reference evidence="2 3" key="1">
    <citation type="submission" date="2021-06" db="EMBL/GenBank/DDBJ databases">
        <title>FDA dAtabase for Regulatory Grade micrObial Sequences (FDA-ARGOS): Supporting development and validation of Infectious Disease Dx tests.</title>
        <authorList>
            <person name="Sproer C."/>
            <person name="Gronow S."/>
            <person name="Severitt S."/>
            <person name="Schroder I."/>
            <person name="Tallon L."/>
            <person name="Sadzewicz L."/>
            <person name="Zhao X."/>
            <person name="Boylan J."/>
            <person name="Ott S."/>
            <person name="Bowen H."/>
            <person name="Vavikolanu K."/>
            <person name="Mehta A."/>
            <person name="Aluvathingal J."/>
            <person name="Nadendla S."/>
            <person name="Lowell S."/>
            <person name="Myers T."/>
            <person name="Yan Y."/>
        </authorList>
    </citation>
    <scope>NUCLEOTIDE SEQUENCE [LARGE SCALE GENOMIC DNA]</scope>
    <source>
        <strain evidence="2 3">FDAARGOS 1425</strain>
    </source>
</reference>
<organism evidence="2 3">
    <name type="scientific">Corynebacterium coyleae</name>
    <dbReference type="NCBI Taxonomy" id="53374"/>
    <lineage>
        <taxon>Bacteria</taxon>
        <taxon>Bacillati</taxon>
        <taxon>Actinomycetota</taxon>
        <taxon>Actinomycetes</taxon>
        <taxon>Mycobacteriales</taxon>
        <taxon>Corynebacteriaceae</taxon>
        <taxon>Corynebacterium</taxon>
    </lineage>
</organism>
<dbReference type="EMBL" id="CP077302">
    <property type="protein sequence ID" value="QXB18345.1"/>
    <property type="molecule type" value="Genomic_DNA"/>
</dbReference>
<accession>A0ABX8KWN7</accession>
<feature type="compositionally biased region" description="Polar residues" evidence="1">
    <location>
        <begin position="1"/>
        <end position="18"/>
    </location>
</feature>
<keyword evidence="3" id="KW-1185">Reference proteome</keyword>
<evidence type="ECO:0000256" key="1">
    <source>
        <dbReference type="SAM" id="MobiDB-lite"/>
    </source>
</evidence>
<evidence type="ECO:0000313" key="3">
    <source>
        <dbReference type="Proteomes" id="UP000683520"/>
    </source>
</evidence>
<feature type="compositionally biased region" description="Low complexity" evidence="1">
    <location>
        <begin position="112"/>
        <end position="127"/>
    </location>
</feature>